<keyword evidence="9" id="KW-0547">Nucleotide-binding</keyword>
<dbReference type="GO" id="GO:0008972">
    <property type="term" value="F:phosphomethylpyrimidine kinase activity"/>
    <property type="evidence" value="ECO:0007669"/>
    <property type="project" value="UniProtKB-EC"/>
</dbReference>
<dbReference type="SUPFAM" id="SSF53613">
    <property type="entry name" value="Ribokinase-like"/>
    <property type="match status" value="1"/>
</dbReference>
<evidence type="ECO:0000256" key="3">
    <source>
        <dbReference type="ARBA" id="ARBA00004769"/>
    </source>
</evidence>
<evidence type="ECO:0000256" key="11">
    <source>
        <dbReference type="ARBA" id="ARBA00022840"/>
    </source>
</evidence>
<evidence type="ECO:0000256" key="8">
    <source>
        <dbReference type="ARBA" id="ARBA00022679"/>
    </source>
</evidence>
<evidence type="ECO:0000256" key="13">
    <source>
        <dbReference type="ARBA" id="ARBA00037917"/>
    </source>
</evidence>
<keyword evidence="10 17" id="KW-0418">Kinase</keyword>
<evidence type="ECO:0000256" key="5">
    <source>
        <dbReference type="ARBA" id="ARBA00012135"/>
    </source>
</evidence>
<evidence type="ECO:0000256" key="2">
    <source>
        <dbReference type="ARBA" id="ARBA00000565"/>
    </source>
</evidence>
<proteinExistence type="inferred from homology"/>
<dbReference type="Proteomes" id="UP000070352">
    <property type="component" value="Unassembled WGS sequence"/>
</dbReference>
<comment type="similarity">
    <text evidence="4">Belongs to the ThiD family.</text>
</comment>
<comment type="catalytic activity">
    <reaction evidence="2">
        <text>4-amino-2-methyl-5-(phosphooxymethyl)pyrimidine + ATP = 4-amino-2-methyl-5-(diphosphooxymethyl)pyrimidine + ADP</text>
        <dbReference type="Rhea" id="RHEA:19893"/>
        <dbReference type="ChEBI" id="CHEBI:30616"/>
        <dbReference type="ChEBI" id="CHEBI:57841"/>
        <dbReference type="ChEBI" id="CHEBI:58354"/>
        <dbReference type="ChEBI" id="CHEBI:456216"/>
        <dbReference type="EC" id="2.7.4.7"/>
    </reaction>
</comment>
<sequence length="272" mass="29185">MKRSRALTIAGSDSGGGAGIQADLKTFTLLGVYGTSVITSVTAQNTQGVFAIHDIPTNVIDQQIEAVLSDIGTDAIKIGMLSSKEIVKVVTEQLKQYKDIPIVLDPVMVAKGGSPLLADDAKEEIKKELFSLATVITPNIPEAEVLTKLTIKTVEDMKKAAEILIELGPQAVLVKGGHLVEEAVDILYDGKHWITFPGKRINTKNTHGTGCTYSSAIAAELAKGKELQKAIKNAKEFIQMAILGADELNIGSGHGPTNHWKYLEEKGLEAWN</sequence>
<dbReference type="STRING" id="1413211.U473_06330"/>
<evidence type="ECO:0000256" key="10">
    <source>
        <dbReference type="ARBA" id="ARBA00022777"/>
    </source>
</evidence>
<evidence type="ECO:0000256" key="6">
    <source>
        <dbReference type="ARBA" id="ARBA00012963"/>
    </source>
</evidence>
<dbReference type="InterPro" id="IPR004399">
    <property type="entry name" value="HMP/HMP-P_kinase_dom"/>
</dbReference>
<evidence type="ECO:0000313" key="18">
    <source>
        <dbReference type="Proteomes" id="UP000070352"/>
    </source>
</evidence>
<dbReference type="FunFam" id="3.40.1190.20:FF:000003">
    <property type="entry name" value="Phosphomethylpyrimidine kinase ThiD"/>
    <property type="match status" value="1"/>
</dbReference>
<evidence type="ECO:0000256" key="12">
    <source>
        <dbReference type="ARBA" id="ARBA00022977"/>
    </source>
</evidence>
<feature type="domain" description="Pyridoxamine kinase/Phosphomethylpyrimidine kinase" evidence="16">
    <location>
        <begin position="13"/>
        <end position="258"/>
    </location>
</feature>
<evidence type="ECO:0000259" key="16">
    <source>
        <dbReference type="Pfam" id="PF08543"/>
    </source>
</evidence>
<dbReference type="PANTHER" id="PTHR20858">
    <property type="entry name" value="PHOSPHOMETHYLPYRIMIDINE KINASE"/>
    <property type="match status" value="1"/>
</dbReference>
<comment type="caution">
    <text evidence="17">The sequence shown here is derived from an EMBL/GenBank/DDBJ whole genome shotgun (WGS) entry which is preliminary data.</text>
</comment>
<evidence type="ECO:0000256" key="15">
    <source>
        <dbReference type="ARBA" id="ARBA00043176"/>
    </source>
</evidence>
<comment type="pathway">
    <text evidence="3">Cofactor biosynthesis; thiamine diphosphate biosynthesis; 4-amino-2-methyl-5-diphosphomethylpyrimidine from 5-amino-1-(5-phospho-D-ribosyl)imidazole: step 3/3.</text>
</comment>
<dbReference type="CDD" id="cd01169">
    <property type="entry name" value="HMPP_kinase"/>
    <property type="match status" value="1"/>
</dbReference>
<comment type="pathway">
    <text evidence="13">Cofactor biosynthesis; thiamine diphosphate biosynthesis; 4-amino-2-methyl-5-diphosphomethylpyrimidine from 5-amino-1-(5-phospho-D-ribosyl)imidazole: step 2/3.</text>
</comment>
<accession>A0A135L4A1</accession>
<evidence type="ECO:0000256" key="7">
    <source>
        <dbReference type="ARBA" id="ARBA00019161"/>
    </source>
</evidence>
<reference evidence="17 18" key="1">
    <citation type="submission" date="2016-02" db="EMBL/GenBank/DDBJ databases">
        <title>Draft Genome for Tepidibacillus decaturensis nov. sp. Strain Z9, an Anaerobic, Moderately Thermophilic and Heterotrophic Bacterium from Deep Subsurface of the Illinois Basin, USA.</title>
        <authorList>
            <person name="Dong Y."/>
            <person name="Chang J.Y."/>
            <person name="Sanford R."/>
            <person name="Fouke B.W."/>
        </authorList>
    </citation>
    <scope>NUCLEOTIDE SEQUENCE [LARGE SCALE GENOMIC DNA]</scope>
    <source>
        <strain evidence="17 18">Z9</strain>
    </source>
</reference>
<keyword evidence="12" id="KW-0784">Thiamine biosynthesis</keyword>
<dbReference type="InterPro" id="IPR029056">
    <property type="entry name" value="Ribokinase-like"/>
</dbReference>
<protein>
    <recommendedName>
        <fullName evidence="7">Hydroxymethylpyrimidine/phosphomethylpyrimidine kinase</fullName>
        <ecNumber evidence="5">2.7.1.49</ecNumber>
        <ecNumber evidence="6">2.7.4.7</ecNumber>
    </recommendedName>
    <alternativeName>
        <fullName evidence="14">Hydroxymethylpyrimidine kinase</fullName>
    </alternativeName>
    <alternativeName>
        <fullName evidence="15">Hydroxymethylpyrimidine phosphate kinase</fullName>
    </alternativeName>
</protein>
<evidence type="ECO:0000256" key="14">
    <source>
        <dbReference type="ARBA" id="ARBA00042102"/>
    </source>
</evidence>
<evidence type="ECO:0000256" key="4">
    <source>
        <dbReference type="ARBA" id="ARBA00009879"/>
    </source>
</evidence>
<dbReference type="EC" id="2.7.4.7" evidence="6"/>
<comment type="catalytic activity">
    <reaction evidence="1">
        <text>4-amino-5-hydroxymethyl-2-methylpyrimidine + ATP = 4-amino-2-methyl-5-(phosphooxymethyl)pyrimidine + ADP + H(+)</text>
        <dbReference type="Rhea" id="RHEA:23096"/>
        <dbReference type="ChEBI" id="CHEBI:15378"/>
        <dbReference type="ChEBI" id="CHEBI:16892"/>
        <dbReference type="ChEBI" id="CHEBI:30616"/>
        <dbReference type="ChEBI" id="CHEBI:58354"/>
        <dbReference type="ChEBI" id="CHEBI:456216"/>
        <dbReference type="EC" id="2.7.1.49"/>
    </reaction>
</comment>
<evidence type="ECO:0000313" key="17">
    <source>
        <dbReference type="EMBL" id="KXG43673.1"/>
    </source>
</evidence>
<dbReference type="InterPro" id="IPR013749">
    <property type="entry name" value="PM/HMP-P_kinase-1"/>
</dbReference>
<dbReference type="Gene3D" id="3.40.1190.20">
    <property type="match status" value="1"/>
</dbReference>
<dbReference type="GO" id="GO:0005524">
    <property type="term" value="F:ATP binding"/>
    <property type="evidence" value="ECO:0007669"/>
    <property type="project" value="UniProtKB-KW"/>
</dbReference>
<evidence type="ECO:0000256" key="1">
    <source>
        <dbReference type="ARBA" id="ARBA00000151"/>
    </source>
</evidence>
<evidence type="ECO:0000256" key="9">
    <source>
        <dbReference type="ARBA" id="ARBA00022741"/>
    </source>
</evidence>
<keyword evidence="18" id="KW-1185">Reference proteome</keyword>
<dbReference type="OrthoDB" id="9810880at2"/>
<dbReference type="PANTHER" id="PTHR20858:SF17">
    <property type="entry name" value="HYDROXYMETHYLPYRIMIDINE_PHOSPHOMETHYLPYRIMIDINE KINASE THI20-RELATED"/>
    <property type="match status" value="1"/>
</dbReference>
<dbReference type="Pfam" id="PF08543">
    <property type="entry name" value="Phos_pyr_kin"/>
    <property type="match status" value="1"/>
</dbReference>
<dbReference type="EMBL" id="LSKU01000001">
    <property type="protein sequence ID" value="KXG43673.1"/>
    <property type="molecule type" value="Genomic_DNA"/>
</dbReference>
<dbReference type="AlphaFoldDB" id="A0A135L4A1"/>
<keyword evidence="8" id="KW-0808">Transferase</keyword>
<dbReference type="GO" id="GO:0008902">
    <property type="term" value="F:hydroxymethylpyrimidine kinase activity"/>
    <property type="evidence" value="ECO:0007669"/>
    <property type="project" value="UniProtKB-EC"/>
</dbReference>
<dbReference type="RefSeq" id="WP_068724463.1">
    <property type="nucleotide sequence ID" value="NZ_LSKU01000001.1"/>
</dbReference>
<dbReference type="GO" id="GO:0005829">
    <property type="term" value="C:cytosol"/>
    <property type="evidence" value="ECO:0007669"/>
    <property type="project" value="TreeGrafter"/>
</dbReference>
<organism evidence="17 18">
    <name type="scientific">Tepidibacillus decaturensis</name>
    <dbReference type="NCBI Taxonomy" id="1413211"/>
    <lineage>
        <taxon>Bacteria</taxon>
        <taxon>Bacillati</taxon>
        <taxon>Bacillota</taxon>
        <taxon>Bacilli</taxon>
        <taxon>Bacillales</taxon>
        <taxon>Bacillaceae</taxon>
        <taxon>Tepidibacillus</taxon>
    </lineage>
</organism>
<dbReference type="EC" id="2.7.1.49" evidence="5"/>
<keyword evidence="11" id="KW-0067">ATP-binding</keyword>
<dbReference type="GO" id="GO:0009228">
    <property type="term" value="P:thiamine biosynthetic process"/>
    <property type="evidence" value="ECO:0007669"/>
    <property type="project" value="UniProtKB-KW"/>
</dbReference>
<name>A0A135L4A1_9BACI</name>
<gene>
    <name evidence="17" type="ORF">U473_06330</name>
</gene>
<dbReference type="NCBIfam" id="TIGR00097">
    <property type="entry name" value="HMP-P_kinase"/>
    <property type="match status" value="1"/>
</dbReference>